<keyword evidence="4" id="KW-0028">Amino-acid biosynthesis</keyword>
<comment type="cofactor">
    <cofactor evidence="4">
        <name>pyridoxal 5'-phosphate</name>
        <dbReference type="ChEBI" id="CHEBI:597326"/>
    </cofactor>
    <text evidence="4">Binds 1 pyridoxal phosphate per subunit.</text>
</comment>
<keyword evidence="1 4" id="KW-0032">Aminotransferase</keyword>
<evidence type="ECO:0000256" key="3">
    <source>
        <dbReference type="ARBA" id="ARBA00022898"/>
    </source>
</evidence>
<keyword evidence="4" id="KW-0963">Cytoplasm</keyword>
<dbReference type="PIRSF" id="PIRSF000521">
    <property type="entry name" value="Transaminase_4ab_Lys_Orn"/>
    <property type="match status" value="1"/>
</dbReference>
<evidence type="ECO:0000256" key="2">
    <source>
        <dbReference type="ARBA" id="ARBA00022679"/>
    </source>
</evidence>
<dbReference type="GO" id="GO:0042802">
    <property type="term" value="F:identical protein binding"/>
    <property type="evidence" value="ECO:0007669"/>
    <property type="project" value="TreeGrafter"/>
</dbReference>
<gene>
    <name evidence="4 5" type="primary">argD</name>
    <name evidence="5" type="ORF">PMES_00397</name>
</gene>
<comment type="catalytic activity">
    <reaction evidence="4">
        <text>N(2)-acetyl-L-ornithine + 2-oxoglutarate = N-acetyl-L-glutamate 5-semialdehyde + L-glutamate</text>
        <dbReference type="Rhea" id="RHEA:18049"/>
        <dbReference type="ChEBI" id="CHEBI:16810"/>
        <dbReference type="ChEBI" id="CHEBI:29123"/>
        <dbReference type="ChEBI" id="CHEBI:29985"/>
        <dbReference type="ChEBI" id="CHEBI:57805"/>
        <dbReference type="EC" id="2.6.1.11"/>
    </reaction>
</comment>
<dbReference type="SUPFAM" id="SSF53383">
    <property type="entry name" value="PLP-dependent transferases"/>
    <property type="match status" value="1"/>
</dbReference>
<keyword evidence="4" id="KW-0055">Arginine biosynthesis</keyword>
<feature type="binding site" evidence="4">
    <location>
        <position position="272"/>
    </location>
    <ligand>
        <name>N(2)-acetyl-L-ornithine</name>
        <dbReference type="ChEBI" id="CHEBI:57805"/>
    </ligand>
</feature>
<feature type="binding site" evidence="4">
    <location>
        <begin position="96"/>
        <end position="97"/>
    </location>
    <ligand>
        <name>pyridoxal 5'-phosphate</name>
        <dbReference type="ChEBI" id="CHEBI:597326"/>
    </ligand>
</feature>
<dbReference type="PANTHER" id="PTHR11986">
    <property type="entry name" value="AMINOTRANSFERASE CLASS III"/>
    <property type="match status" value="1"/>
</dbReference>
<organism evidence="5 6">
    <name type="scientific">Profundibacterium mesophilum KAUST100406-0324</name>
    <dbReference type="NCBI Taxonomy" id="1037889"/>
    <lineage>
        <taxon>Bacteria</taxon>
        <taxon>Pseudomonadati</taxon>
        <taxon>Pseudomonadota</taxon>
        <taxon>Alphaproteobacteria</taxon>
        <taxon>Rhodobacterales</taxon>
        <taxon>Roseobacteraceae</taxon>
        <taxon>Profundibacterium</taxon>
    </lineage>
</organism>
<dbReference type="GO" id="GO:0003992">
    <property type="term" value="F:N2-acetyl-L-ornithine:2-oxoglutarate 5-aminotransferase activity"/>
    <property type="evidence" value="ECO:0007669"/>
    <property type="project" value="UniProtKB-UniRule"/>
</dbReference>
<sequence length="394" mass="41431">MIPTILPTYNRAPLAFTRGTGVWLESEDGRRFLDMGAGIAVNALGHANPDLVAALTEQAQAVWHVSNLYTIPAQQRLADALVDATFADTCFFTNSGTEAMELAVKMARRHWFEKGQPERTRILTFEGAFHGRSSAAIAAVGTEKMTKGFGPLLPGFTQLAWGDHDALREAAAEPDVAAILIEPVQGEGGIRPVPDQCLKGLRDLCDEIGALLIFDEVQCGMGRTGRLFAHEWAGVAPDIMMVAKGIGGGFPLGAVLATEAAGACMVAGTHGSTYGGNPLACAVGAKVMEIVADEEFLAGVRSRAGRLRQGLEGLVASHPQVFEGVRGEGLMLGLKCRVAPADLVQAGHDEGLLAVPAADNVVRLLPPLNITLEEIGEALARLDRAAARIGTNAG</sequence>
<comment type="pathway">
    <text evidence="4">Amino-acid biosynthesis; L-arginine biosynthesis; N(2)-acetyl-L-ornithine from L-glutamate: step 4/4.</text>
</comment>
<comment type="similarity">
    <text evidence="4">Belongs to the class-III pyridoxal-phosphate-dependent aminotransferase family. ArgD subfamily.</text>
</comment>
<comment type="subunit">
    <text evidence="4">Homodimer.</text>
</comment>
<dbReference type="InterPro" id="IPR015421">
    <property type="entry name" value="PyrdxlP-dep_Trfase_major"/>
</dbReference>
<feature type="binding site" evidence="4">
    <location>
        <position position="273"/>
    </location>
    <ligand>
        <name>pyridoxal 5'-phosphate</name>
        <dbReference type="ChEBI" id="CHEBI:597326"/>
    </ligand>
</feature>
<dbReference type="PANTHER" id="PTHR11986:SF113">
    <property type="entry name" value="SUCCINYLORNITHINE TRANSAMINASE"/>
    <property type="match status" value="1"/>
</dbReference>
<dbReference type="Pfam" id="PF00202">
    <property type="entry name" value="Aminotran_3"/>
    <property type="match status" value="1"/>
</dbReference>
<name>A0A921TEE5_9RHOB</name>
<feature type="binding site" evidence="4">
    <location>
        <position position="129"/>
    </location>
    <ligand>
        <name>pyridoxal 5'-phosphate</name>
        <dbReference type="ChEBI" id="CHEBI:597326"/>
    </ligand>
</feature>
<dbReference type="GO" id="GO:0030170">
    <property type="term" value="F:pyridoxal phosphate binding"/>
    <property type="evidence" value="ECO:0007669"/>
    <property type="project" value="InterPro"/>
</dbReference>
<dbReference type="NCBIfam" id="TIGR00707">
    <property type="entry name" value="argD"/>
    <property type="match status" value="1"/>
</dbReference>
<dbReference type="RefSeq" id="WP_159963857.1">
    <property type="nucleotide sequence ID" value="NZ_APKE01000006.1"/>
</dbReference>
<dbReference type="OrthoDB" id="9801834at2"/>
<proteinExistence type="inferred from homology"/>
<dbReference type="InterPro" id="IPR049704">
    <property type="entry name" value="Aminotrans_3_PPA_site"/>
</dbReference>
<dbReference type="Gene3D" id="3.40.640.10">
    <property type="entry name" value="Type I PLP-dependent aspartate aminotransferase-like (Major domain)"/>
    <property type="match status" value="1"/>
</dbReference>
<evidence type="ECO:0000313" key="5">
    <source>
        <dbReference type="EMBL" id="KAF0677251.1"/>
    </source>
</evidence>
<protein>
    <recommendedName>
        <fullName evidence="4">Acetylornithine aminotransferase</fullName>
        <shortName evidence="4">ACOAT</shortName>
        <ecNumber evidence="4">2.6.1.11</ecNumber>
    </recommendedName>
</protein>
<evidence type="ECO:0000256" key="4">
    <source>
        <dbReference type="HAMAP-Rule" id="MF_01107"/>
    </source>
</evidence>
<dbReference type="HAMAP" id="MF_01107">
    <property type="entry name" value="ArgD_aminotrans_3"/>
    <property type="match status" value="1"/>
</dbReference>
<dbReference type="AlphaFoldDB" id="A0A921TEE5"/>
<dbReference type="InterPro" id="IPR004636">
    <property type="entry name" value="AcOrn/SuccOrn_fam"/>
</dbReference>
<dbReference type="GO" id="GO:0005737">
    <property type="term" value="C:cytoplasm"/>
    <property type="evidence" value="ECO:0007669"/>
    <property type="project" value="UniProtKB-SubCell"/>
</dbReference>
<dbReference type="Gene3D" id="3.90.1150.10">
    <property type="entry name" value="Aspartate Aminotransferase, domain 1"/>
    <property type="match status" value="1"/>
</dbReference>
<dbReference type="InterPro" id="IPR005814">
    <property type="entry name" value="Aminotrans_3"/>
</dbReference>
<evidence type="ECO:0000313" key="6">
    <source>
        <dbReference type="Proteomes" id="UP000698242"/>
    </source>
</evidence>
<dbReference type="CDD" id="cd00610">
    <property type="entry name" value="OAT_like"/>
    <property type="match status" value="1"/>
</dbReference>
<comment type="caution">
    <text evidence="5">The sequence shown here is derived from an EMBL/GenBank/DDBJ whole genome shotgun (WGS) entry which is preliminary data.</text>
</comment>
<dbReference type="NCBIfam" id="NF002325">
    <property type="entry name" value="PRK01278.1"/>
    <property type="match status" value="1"/>
</dbReference>
<reference evidence="5" key="1">
    <citation type="submission" date="2013-03" db="EMBL/GenBank/DDBJ databases">
        <title>Genome Sequence of the Profundibacterium mesophilum strain KAUST100406-0324T from Red Sea, a novel genus in the family Rhodobacteraceae.</title>
        <authorList>
            <person name="Essack M."/>
            <person name="Alam I."/>
            <person name="Lafi F."/>
            <person name="Alawi W."/>
            <person name="Kamanu F."/>
            <person name="Al-Suwailem A."/>
            <person name="Lee O.O."/>
            <person name="Xu Y."/>
            <person name="Bajic V."/>
            <person name="Qian P.-Y."/>
            <person name="Archer J."/>
        </authorList>
    </citation>
    <scope>NUCLEOTIDE SEQUENCE</scope>
    <source>
        <strain evidence="5">KAUST100406-0324</strain>
    </source>
</reference>
<keyword evidence="2 4" id="KW-0808">Transferase</keyword>
<keyword evidence="6" id="KW-1185">Reference proteome</keyword>
<dbReference type="InterPro" id="IPR015422">
    <property type="entry name" value="PyrdxlP-dep_Trfase_small"/>
</dbReference>
<feature type="binding site" evidence="4">
    <location>
        <position position="132"/>
    </location>
    <ligand>
        <name>N(2)-acetyl-L-ornithine</name>
        <dbReference type="ChEBI" id="CHEBI:57805"/>
    </ligand>
</feature>
<dbReference type="FunFam" id="3.40.640.10:FF:000004">
    <property type="entry name" value="Acetylornithine aminotransferase"/>
    <property type="match status" value="1"/>
</dbReference>
<dbReference type="EMBL" id="APKE01000006">
    <property type="protein sequence ID" value="KAF0677251.1"/>
    <property type="molecule type" value="Genomic_DNA"/>
</dbReference>
<dbReference type="Proteomes" id="UP000698242">
    <property type="component" value="Unassembled WGS sequence"/>
</dbReference>
<feature type="binding site" evidence="4">
    <location>
        <begin position="215"/>
        <end position="218"/>
    </location>
    <ligand>
        <name>pyridoxal 5'-phosphate</name>
        <dbReference type="ChEBI" id="CHEBI:597326"/>
    </ligand>
</feature>
<dbReference type="GO" id="GO:0006526">
    <property type="term" value="P:L-arginine biosynthetic process"/>
    <property type="evidence" value="ECO:0007669"/>
    <property type="project" value="UniProtKB-UniRule"/>
</dbReference>
<comment type="miscellaneous">
    <text evidence="4">May also have succinyldiaminopimelate aminotransferase activity, thus carrying out the corresponding step in lysine biosynthesis.</text>
</comment>
<dbReference type="InterPro" id="IPR050103">
    <property type="entry name" value="Class-III_PLP-dep_AT"/>
</dbReference>
<dbReference type="EC" id="2.6.1.11" evidence="4"/>
<dbReference type="PROSITE" id="PS00600">
    <property type="entry name" value="AA_TRANSFER_CLASS_3"/>
    <property type="match status" value="1"/>
</dbReference>
<dbReference type="InterPro" id="IPR015424">
    <property type="entry name" value="PyrdxlP-dep_Trfase"/>
</dbReference>
<keyword evidence="3 4" id="KW-0663">Pyridoxal phosphate</keyword>
<accession>A0A921TEE5</accession>
<feature type="modified residue" description="N6-(pyridoxal phosphate)lysine" evidence="4">
    <location>
        <position position="244"/>
    </location>
</feature>
<comment type="subcellular location">
    <subcellularLocation>
        <location evidence="4">Cytoplasm</location>
    </subcellularLocation>
</comment>
<evidence type="ECO:0000256" key="1">
    <source>
        <dbReference type="ARBA" id="ARBA00022576"/>
    </source>
</evidence>